<dbReference type="InterPro" id="IPR035906">
    <property type="entry name" value="MetI-like_sf"/>
</dbReference>
<comment type="subcellular location">
    <subcellularLocation>
        <location evidence="1 7">Cell membrane</location>
        <topology evidence="1 7">Multi-pass membrane protein</topology>
    </subcellularLocation>
</comment>
<feature type="transmembrane region" description="Helical" evidence="7">
    <location>
        <begin position="282"/>
        <end position="301"/>
    </location>
</feature>
<evidence type="ECO:0000256" key="1">
    <source>
        <dbReference type="ARBA" id="ARBA00004651"/>
    </source>
</evidence>
<dbReference type="Pfam" id="PF19300">
    <property type="entry name" value="BPD_transp_1_N"/>
    <property type="match status" value="1"/>
</dbReference>
<feature type="transmembrane region" description="Helical" evidence="7">
    <location>
        <begin position="135"/>
        <end position="159"/>
    </location>
</feature>
<dbReference type="InterPro" id="IPR000515">
    <property type="entry name" value="MetI-like"/>
</dbReference>
<dbReference type="GO" id="GO:0005886">
    <property type="term" value="C:plasma membrane"/>
    <property type="evidence" value="ECO:0007669"/>
    <property type="project" value="UniProtKB-SubCell"/>
</dbReference>
<reference evidence="9" key="1">
    <citation type="journal article" date="2020" name="mSystems">
        <title>Genome- and Community-Level Interaction Insights into Carbon Utilization and Element Cycling Functions of Hydrothermarchaeota in Hydrothermal Sediment.</title>
        <authorList>
            <person name="Zhou Z."/>
            <person name="Liu Y."/>
            <person name="Xu W."/>
            <person name="Pan J."/>
            <person name="Luo Z.H."/>
            <person name="Li M."/>
        </authorList>
    </citation>
    <scope>NUCLEOTIDE SEQUENCE [LARGE SCALE GENOMIC DNA]</scope>
    <source>
        <strain evidence="9">SpSt-757</strain>
    </source>
</reference>
<dbReference type="EMBL" id="DTGG01000128">
    <property type="protein sequence ID" value="HFZ09325.1"/>
    <property type="molecule type" value="Genomic_DNA"/>
</dbReference>
<dbReference type="InterPro" id="IPR045621">
    <property type="entry name" value="BPD_transp_1_N"/>
</dbReference>
<sequence>MKAFLIRRLLQTLITLFVVTLISFTLCMVLPGDPSLAIVGSEGASDEMIQAVRKELGLDQPIVVQYFKWLSTLLRGDFGISIRTRVHVTTLFAQRLPVTLELLGLGILFALLVAIPIGIFSSLKPNTWVDTAGTVLAVSGVAMPQFFLGMILILIFSLWLGWFPSSGYIAPWEGISANIKGMILPAISLGSVVSAEIMRQLRSSMLEVLNEEYVQTARAKGVSEFNVIVKHALRNALIPVVTLLGLRIGRLIGGIVIIEVVFSVPGIGRLLMNAVLFNDFPVLQTGVLLVAFAVTFLNLLADISYSYLDPRIRYI</sequence>
<name>A0A7V3JAH5_UNCC3</name>
<keyword evidence="6 7" id="KW-0472">Membrane</keyword>
<dbReference type="PROSITE" id="PS50928">
    <property type="entry name" value="ABC_TM1"/>
    <property type="match status" value="1"/>
</dbReference>
<dbReference type="Pfam" id="PF00528">
    <property type="entry name" value="BPD_transp_1"/>
    <property type="match status" value="1"/>
</dbReference>
<keyword evidence="5 7" id="KW-1133">Transmembrane helix</keyword>
<keyword evidence="3" id="KW-1003">Cell membrane</keyword>
<evidence type="ECO:0000313" key="9">
    <source>
        <dbReference type="EMBL" id="HFZ09325.1"/>
    </source>
</evidence>
<dbReference type="SUPFAM" id="SSF161098">
    <property type="entry name" value="MetI-like"/>
    <property type="match status" value="1"/>
</dbReference>
<dbReference type="CDD" id="cd06261">
    <property type="entry name" value="TM_PBP2"/>
    <property type="match status" value="1"/>
</dbReference>
<feature type="transmembrane region" description="Helical" evidence="7">
    <location>
        <begin position="12"/>
        <end position="31"/>
    </location>
</feature>
<comment type="caution">
    <text evidence="9">The sequence shown here is derived from an EMBL/GenBank/DDBJ whole genome shotgun (WGS) entry which is preliminary data.</text>
</comment>
<dbReference type="AlphaFoldDB" id="A0A7V3JAH5"/>
<evidence type="ECO:0000256" key="6">
    <source>
        <dbReference type="ARBA" id="ARBA00023136"/>
    </source>
</evidence>
<evidence type="ECO:0000256" key="5">
    <source>
        <dbReference type="ARBA" id="ARBA00022989"/>
    </source>
</evidence>
<evidence type="ECO:0000256" key="3">
    <source>
        <dbReference type="ARBA" id="ARBA00022475"/>
    </source>
</evidence>
<feature type="domain" description="ABC transmembrane type-1" evidence="8">
    <location>
        <begin position="96"/>
        <end position="301"/>
    </location>
</feature>
<feature type="transmembrane region" description="Helical" evidence="7">
    <location>
        <begin position="179"/>
        <end position="198"/>
    </location>
</feature>
<dbReference type="PANTHER" id="PTHR43163:SF6">
    <property type="entry name" value="DIPEPTIDE TRANSPORT SYSTEM PERMEASE PROTEIN DPPB-RELATED"/>
    <property type="match status" value="1"/>
</dbReference>
<evidence type="ECO:0000256" key="4">
    <source>
        <dbReference type="ARBA" id="ARBA00022692"/>
    </source>
</evidence>
<keyword evidence="4 7" id="KW-0812">Transmembrane</keyword>
<evidence type="ECO:0000259" key="8">
    <source>
        <dbReference type="PROSITE" id="PS50928"/>
    </source>
</evidence>
<evidence type="ECO:0000256" key="7">
    <source>
        <dbReference type="RuleBase" id="RU363032"/>
    </source>
</evidence>
<dbReference type="PANTHER" id="PTHR43163">
    <property type="entry name" value="DIPEPTIDE TRANSPORT SYSTEM PERMEASE PROTEIN DPPB-RELATED"/>
    <property type="match status" value="1"/>
</dbReference>
<feature type="transmembrane region" description="Helical" evidence="7">
    <location>
        <begin position="236"/>
        <end position="262"/>
    </location>
</feature>
<dbReference type="Gene3D" id="1.10.3720.10">
    <property type="entry name" value="MetI-like"/>
    <property type="match status" value="1"/>
</dbReference>
<organism evidence="9">
    <name type="scientific">candidate division CPR3 bacterium</name>
    <dbReference type="NCBI Taxonomy" id="2268181"/>
    <lineage>
        <taxon>Bacteria</taxon>
        <taxon>Bacteria division CPR3</taxon>
    </lineage>
</organism>
<dbReference type="GO" id="GO:0071916">
    <property type="term" value="F:dipeptide transmembrane transporter activity"/>
    <property type="evidence" value="ECO:0007669"/>
    <property type="project" value="TreeGrafter"/>
</dbReference>
<proteinExistence type="inferred from homology"/>
<gene>
    <name evidence="9" type="ORF">ENV41_04250</name>
</gene>
<protein>
    <submittedName>
        <fullName evidence="9">ABC transporter permease</fullName>
    </submittedName>
</protein>
<accession>A0A7V3JAH5</accession>
<evidence type="ECO:0000256" key="2">
    <source>
        <dbReference type="ARBA" id="ARBA00022448"/>
    </source>
</evidence>
<keyword evidence="2 7" id="KW-0813">Transport</keyword>
<feature type="transmembrane region" description="Helical" evidence="7">
    <location>
        <begin position="102"/>
        <end position="123"/>
    </location>
</feature>
<comment type="similarity">
    <text evidence="7">Belongs to the binding-protein-dependent transport system permease family.</text>
</comment>